<keyword evidence="7" id="KW-0653">Protein transport</keyword>
<comment type="caution">
    <text evidence="9">The sequence shown here is derived from an EMBL/GenBank/DDBJ whole genome shotgun (WGS) entry which is preliminary data.</text>
</comment>
<name>A0ABU8YLX0_9CYAN</name>
<comment type="similarity">
    <text evidence="2 7">Belongs to the ExbD/TolR family.</text>
</comment>
<evidence type="ECO:0000256" key="1">
    <source>
        <dbReference type="ARBA" id="ARBA00004162"/>
    </source>
</evidence>
<keyword evidence="6 8" id="KW-0472">Membrane</keyword>
<evidence type="ECO:0000256" key="3">
    <source>
        <dbReference type="ARBA" id="ARBA00022475"/>
    </source>
</evidence>
<feature type="transmembrane region" description="Helical" evidence="8">
    <location>
        <begin position="12"/>
        <end position="37"/>
    </location>
</feature>
<keyword evidence="5 8" id="KW-1133">Transmembrane helix</keyword>
<accession>A0ABU8YLX0</accession>
<gene>
    <name evidence="9" type="ORF">WMG39_10375</name>
</gene>
<evidence type="ECO:0000256" key="7">
    <source>
        <dbReference type="RuleBase" id="RU003879"/>
    </source>
</evidence>
<evidence type="ECO:0000256" key="2">
    <source>
        <dbReference type="ARBA" id="ARBA00005811"/>
    </source>
</evidence>
<keyword evidence="10" id="KW-1185">Reference proteome</keyword>
<evidence type="ECO:0000313" key="10">
    <source>
        <dbReference type="Proteomes" id="UP001384579"/>
    </source>
</evidence>
<keyword evidence="3" id="KW-1003">Cell membrane</keyword>
<dbReference type="PANTHER" id="PTHR30558">
    <property type="entry name" value="EXBD MEMBRANE COMPONENT OF PMF-DRIVEN MACROMOLECULE IMPORT SYSTEM"/>
    <property type="match status" value="1"/>
</dbReference>
<dbReference type="Proteomes" id="UP001384579">
    <property type="component" value="Unassembled WGS sequence"/>
</dbReference>
<protein>
    <submittedName>
        <fullName evidence="9">Biopolymer transporter ExbD</fullName>
    </submittedName>
</protein>
<keyword evidence="4 7" id="KW-0812">Transmembrane</keyword>
<evidence type="ECO:0000256" key="8">
    <source>
        <dbReference type="SAM" id="Phobius"/>
    </source>
</evidence>
<keyword evidence="7" id="KW-0813">Transport</keyword>
<comment type="subcellular location">
    <subcellularLocation>
        <location evidence="1">Cell membrane</location>
        <topology evidence="1">Single-pass membrane protein</topology>
    </subcellularLocation>
    <subcellularLocation>
        <location evidence="7">Cell membrane</location>
        <topology evidence="7">Single-pass type II membrane protein</topology>
    </subcellularLocation>
</comment>
<proteinExistence type="inferred from homology"/>
<dbReference type="Pfam" id="PF02472">
    <property type="entry name" value="ExbD"/>
    <property type="match status" value="1"/>
</dbReference>
<evidence type="ECO:0000256" key="4">
    <source>
        <dbReference type="ARBA" id="ARBA00022692"/>
    </source>
</evidence>
<organism evidence="9 10">
    <name type="scientific">Microcoleus anatoxicus PTRS2</name>
    <dbReference type="NCBI Taxonomy" id="2705321"/>
    <lineage>
        <taxon>Bacteria</taxon>
        <taxon>Bacillati</taxon>
        <taxon>Cyanobacteriota</taxon>
        <taxon>Cyanophyceae</taxon>
        <taxon>Oscillatoriophycideae</taxon>
        <taxon>Oscillatoriales</taxon>
        <taxon>Microcoleaceae</taxon>
        <taxon>Microcoleus</taxon>
        <taxon>Microcoleus anatoxicus</taxon>
    </lineage>
</organism>
<dbReference type="InterPro" id="IPR003400">
    <property type="entry name" value="ExbD"/>
</dbReference>
<reference evidence="9 10" key="1">
    <citation type="journal article" date="2020" name="Harmful Algae">
        <title>Molecular and morphological characterization of a novel dihydroanatoxin-a producing Microcoleus species (cyanobacteria) from the Russian River, California, USA.</title>
        <authorList>
            <person name="Conklin K.Y."/>
            <person name="Stancheva R."/>
            <person name="Otten T.G."/>
            <person name="Fadness R."/>
            <person name="Boyer G.L."/>
            <person name="Read B."/>
            <person name="Zhang X."/>
            <person name="Sheath R.G."/>
        </authorList>
    </citation>
    <scope>NUCLEOTIDE SEQUENCE [LARGE SCALE GENOMIC DNA]</scope>
    <source>
        <strain evidence="9 10">PTRS2</strain>
    </source>
</reference>
<evidence type="ECO:0000256" key="5">
    <source>
        <dbReference type="ARBA" id="ARBA00022989"/>
    </source>
</evidence>
<evidence type="ECO:0000313" key="9">
    <source>
        <dbReference type="EMBL" id="MEK0185266.1"/>
    </source>
</evidence>
<dbReference type="RefSeq" id="WP_340524443.1">
    <property type="nucleotide sequence ID" value="NZ_JBBLXS010000107.1"/>
</dbReference>
<dbReference type="Gene3D" id="3.30.420.270">
    <property type="match status" value="1"/>
</dbReference>
<dbReference type="PANTHER" id="PTHR30558:SF3">
    <property type="entry name" value="BIOPOLYMER TRANSPORT PROTEIN EXBD-RELATED"/>
    <property type="match status" value="1"/>
</dbReference>
<sequence length="135" mass="14816">MRLPEEIDDVPLQINIVPMIDVIFAILTFFIMSSLFLSRSEGLPVILPKAIMGNVQQQSIPLVVTVDKYGSLALNRQPVKLNEVSTRVRALIPLQQREVVVLINADKSVSHGVVTGVMDELRSVSGVKIAIGTVR</sequence>
<dbReference type="EMBL" id="JBBLXS010000107">
    <property type="protein sequence ID" value="MEK0185266.1"/>
    <property type="molecule type" value="Genomic_DNA"/>
</dbReference>
<evidence type="ECO:0000256" key="6">
    <source>
        <dbReference type="ARBA" id="ARBA00023136"/>
    </source>
</evidence>